<dbReference type="InterPro" id="IPR058193">
    <property type="entry name" value="VanY/YodJ_core_dom"/>
</dbReference>
<gene>
    <name evidence="4" type="primary">yodJ</name>
    <name evidence="4" type="ORF">GsuE55_09060</name>
</gene>
<dbReference type="RefSeq" id="WP_033843946.1">
    <property type="nucleotide sequence ID" value="NZ_AP022557.1"/>
</dbReference>
<evidence type="ECO:0000256" key="1">
    <source>
        <dbReference type="SAM" id="MobiDB-lite"/>
    </source>
</evidence>
<dbReference type="InterPro" id="IPR003709">
    <property type="entry name" value="VanY-like_core_dom"/>
</dbReference>
<dbReference type="Proteomes" id="UP000501421">
    <property type="component" value="Chromosome"/>
</dbReference>
<keyword evidence="4" id="KW-0121">Carboxypeptidase</keyword>
<dbReference type="Gene3D" id="3.30.1380.10">
    <property type="match status" value="1"/>
</dbReference>
<evidence type="ECO:0000313" key="4">
    <source>
        <dbReference type="EMBL" id="BBW96073.1"/>
    </source>
</evidence>
<feature type="signal peptide" evidence="2">
    <location>
        <begin position="1"/>
        <end position="20"/>
    </location>
</feature>
<dbReference type="PANTHER" id="PTHR34385">
    <property type="entry name" value="D-ALANYL-D-ALANINE CARBOXYPEPTIDASE"/>
    <property type="match status" value="1"/>
</dbReference>
<dbReference type="InterPro" id="IPR052179">
    <property type="entry name" value="DD-CPase-like"/>
</dbReference>
<protein>
    <submittedName>
        <fullName evidence="4">Carboxypeptidase YodJ</fullName>
    </submittedName>
</protein>
<feature type="domain" description="D-alanyl-D-alanine carboxypeptidase-like core" evidence="3">
    <location>
        <begin position="144"/>
        <end position="273"/>
    </location>
</feature>
<name>A0A679FJX9_9BACL</name>
<dbReference type="GO" id="GO:0004180">
    <property type="term" value="F:carboxypeptidase activity"/>
    <property type="evidence" value="ECO:0007669"/>
    <property type="project" value="UniProtKB-KW"/>
</dbReference>
<organism evidence="4 5">
    <name type="scientific">Geobacillus subterraneus</name>
    <dbReference type="NCBI Taxonomy" id="129338"/>
    <lineage>
        <taxon>Bacteria</taxon>
        <taxon>Bacillati</taxon>
        <taxon>Bacillota</taxon>
        <taxon>Bacilli</taxon>
        <taxon>Bacillales</taxon>
        <taxon>Anoxybacillaceae</taxon>
        <taxon>Geobacillus</taxon>
    </lineage>
</organism>
<dbReference type="Pfam" id="PF02557">
    <property type="entry name" value="VanY"/>
    <property type="match status" value="1"/>
</dbReference>
<evidence type="ECO:0000313" key="5">
    <source>
        <dbReference type="Proteomes" id="UP000501421"/>
    </source>
</evidence>
<accession>A0A679FJX9</accession>
<dbReference type="InterPro" id="IPR009045">
    <property type="entry name" value="Zn_M74/Hedgehog-like"/>
</dbReference>
<feature type="chain" id="PRO_5038948729" evidence="2">
    <location>
        <begin position="21"/>
        <end position="296"/>
    </location>
</feature>
<proteinExistence type="predicted"/>
<feature type="region of interest" description="Disordered" evidence="1">
    <location>
        <begin position="21"/>
        <end position="80"/>
    </location>
</feature>
<dbReference type="AlphaFoldDB" id="A0A679FJX9"/>
<dbReference type="PROSITE" id="PS51257">
    <property type="entry name" value="PROKAR_LIPOPROTEIN"/>
    <property type="match status" value="1"/>
</dbReference>
<evidence type="ECO:0000259" key="3">
    <source>
        <dbReference type="Pfam" id="PF02557"/>
    </source>
</evidence>
<sequence>MKQPWQAAMLACLLLAGCQAGESADHHTAGSSGQPPVSAAPSDRSGETPDGPKSPPNGGTPPAANGGQPGASSHSPHPAAPDLQLEEKYWNVVKVQNGQKVIMNPDNILVLVNKEQSLPPGYKPADLVAPRVPFSFADPKAEKRYMRAEAAAALEEMFAAARRTGVELVAVSAYRSYERQQEIFAAEVRKKGEKQAVQAVAHPGQSEHQTGLAVDISSRSAGYQLTAAFGATKEGRWVAAHAHEYGFIIRYPKEKEAVTGYEYEPWHIRYVGKKAAAVMKKRGLTLEEYFRMVKKV</sequence>
<dbReference type="GO" id="GO:0006508">
    <property type="term" value="P:proteolysis"/>
    <property type="evidence" value="ECO:0007669"/>
    <property type="project" value="InterPro"/>
</dbReference>
<keyword evidence="4" id="KW-0645">Protease</keyword>
<keyword evidence="4" id="KW-0378">Hydrolase</keyword>
<keyword evidence="2" id="KW-0732">Signal</keyword>
<evidence type="ECO:0000256" key="2">
    <source>
        <dbReference type="SAM" id="SignalP"/>
    </source>
</evidence>
<dbReference type="EMBL" id="AP022557">
    <property type="protein sequence ID" value="BBW96073.1"/>
    <property type="molecule type" value="Genomic_DNA"/>
</dbReference>
<reference evidence="5" key="1">
    <citation type="journal article" date="2020" name="Microbiol. Resour. Announc.">
        <title>Complete Genome Sequence of Geobacillus sp. Strain E55-1, Isolated from Mine Geyser in Japan.</title>
        <authorList>
            <person name="Miyazaki K."/>
            <person name="Hase E."/>
            <person name="Tokito N."/>
        </authorList>
    </citation>
    <scope>NUCLEOTIDE SEQUENCE [LARGE SCALE GENOMIC DNA]</scope>
    <source>
        <strain evidence="5">E55-1</strain>
    </source>
</reference>
<keyword evidence="5" id="KW-1185">Reference proteome</keyword>
<dbReference type="CDD" id="cd14852">
    <property type="entry name" value="LD-carboxypeptidase"/>
    <property type="match status" value="1"/>
</dbReference>
<dbReference type="SUPFAM" id="SSF55166">
    <property type="entry name" value="Hedgehog/DD-peptidase"/>
    <property type="match status" value="1"/>
</dbReference>
<feature type="compositionally biased region" description="Low complexity" evidence="1">
    <location>
        <begin position="60"/>
        <end position="73"/>
    </location>
</feature>
<dbReference type="PANTHER" id="PTHR34385:SF1">
    <property type="entry name" value="PEPTIDOGLYCAN L-ALANYL-D-GLUTAMATE ENDOPEPTIDASE CWLK"/>
    <property type="match status" value="1"/>
</dbReference>